<feature type="signal peptide" evidence="1">
    <location>
        <begin position="1"/>
        <end position="30"/>
    </location>
</feature>
<keyword evidence="3" id="KW-1185">Reference proteome</keyword>
<proteinExistence type="predicted"/>
<dbReference type="Proteomes" id="UP001500058">
    <property type="component" value="Unassembled WGS sequence"/>
</dbReference>
<dbReference type="PANTHER" id="PTHR31299:SF0">
    <property type="entry name" value="ESTERASE, PUTATIVE (AFU_ORTHOLOGUE AFUA_1G05850)-RELATED"/>
    <property type="match status" value="1"/>
</dbReference>
<dbReference type="Gene3D" id="1.20.1440.30">
    <property type="entry name" value="Biosynthetic Protein domain"/>
    <property type="match status" value="1"/>
</dbReference>
<dbReference type="InterPro" id="IPR014622">
    <property type="entry name" value="UCP036794_erythomycin"/>
</dbReference>
<dbReference type="InterPro" id="IPR052036">
    <property type="entry name" value="Hydrolase/PRTase-associated"/>
</dbReference>
<evidence type="ECO:0000256" key="1">
    <source>
        <dbReference type="SAM" id="SignalP"/>
    </source>
</evidence>
<evidence type="ECO:0000313" key="2">
    <source>
        <dbReference type="EMBL" id="GAA2418114.1"/>
    </source>
</evidence>
<reference evidence="3" key="1">
    <citation type="journal article" date="2019" name="Int. J. Syst. Evol. Microbiol.">
        <title>The Global Catalogue of Microorganisms (GCM) 10K type strain sequencing project: providing services to taxonomists for standard genome sequencing and annotation.</title>
        <authorList>
            <consortium name="The Broad Institute Genomics Platform"/>
            <consortium name="The Broad Institute Genome Sequencing Center for Infectious Disease"/>
            <person name="Wu L."/>
            <person name="Ma J."/>
        </authorList>
    </citation>
    <scope>NUCLEOTIDE SEQUENCE [LARGE SCALE GENOMIC DNA]</scope>
    <source>
        <strain evidence="3">JCM 6921</strain>
    </source>
</reference>
<feature type="chain" id="PRO_5045708296" evidence="1">
    <location>
        <begin position="31"/>
        <end position="446"/>
    </location>
</feature>
<organism evidence="2 3">
    <name type="scientific">Streptomyces glaucosporus</name>
    <dbReference type="NCBI Taxonomy" id="284044"/>
    <lineage>
        <taxon>Bacteria</taxon>
        <taxon>Bacillati</taxon>
        <taxon>Actinomycetota</taxon>
        <taxon>Actinomycetes</taxon>
        <taxon>Kitasatosporales</taxon>
        <taxon>Streptomycetaceae</taxon>
        <taxon>Streptomyces</taxon>
    </lineage>
</organism>
<gene>
    <name evidence="2" type="ORF">GCM10010420_55700</name>
</gene>
<dbReference type="PANTHER" id="PTHR31299">
    <property type="entry name" value="ESTERASE, PUTATIVE (AFU_ORTHOLOGUE AFUA_1G05850)-RELATED"/>
    <property type="match status" value="1"/>
</dbReference>
<sequence>MTALSRRSLLAALSGAAGSALLTAAPPAAAGTTTGTVLAALTRAARPLRSTEPYGDLGDLRPLGAAIGEVPVVALGEAAHGAHELCALKHRVFRYLVLEKGFTTFALETSWTSGLRLNDYVRHGIGDPRAVMAEEFGGGALPWGVHEYLELIEWMRAHNLRRPEAPVEFMGNDIAHPYVPEALFRDVLDHALRHHPALHAELTGLYRELRAHSTTAEFGALPQTERRRLAEQARRARRLLAGPGGSGRSAHEWAVQQARVIAQTATLLAFDLGDPRQVPEAMRYRDELMAFNTVWWYRRTGHRMLLSAHTGHTAYETYNPESYPVVQGTYMRRSLGADYLSVGTTFGHGSATTPRDEGGAWVVRRYPLPPAGGNEHTLNRVPYPVHFLDLRTVPSPAREWLRRARLTRDADTPGSLHLPYALARGHDLLIHLRTISPARPLPSVRS</sequence>
<dbReference type="Pfam" id="PF05139">
    <property type="entry name" value="Erythro_esteras"/>
    <property type="match status" value="1"/>
</dbReference>
<dbReference type="SUPFAM" id="SSF159501">
    <property type="entry name" value="EreA/ChaN-like"/>
    <property type="match status" value="1"/>
</dbReference>
<dbReference type="RefSeq" id="WP_344633910.1">
    <property type="nucleotide sequence ID" value="NZ_BAAATJ010000042.1"/>
</dbReference>
<dbReference type="PIRSF" id="PIRSF036794">
    <property type="entry name" value="UCP_erythr_ester"/>
    <property type="match status" value="1"/>
</dbReference>
<dbReference type="EMBL" id="BAAATJ010000042">
    <property type="protein sequence ID" value="GAA2418114.1"/>
    <property type="molecule type" value="Genomic_DNA"/>
</dbReference>
<dbReference type="InterPro" id="IPR007815">
    <property type="entry name" value="Emycin_Estase"/>
</dbReference>
<evidence type="ECO:0000313" key="3">
    <source>
        <dbReference type="Proteomes" id="UP001500058"/>
    </source>
</evidence>
<accession>A0ABP5W5R6</accession>
<dbReference type="Gene3D" id="3.30.1870.10">
    <property type="entry name" value="EreA-like, domain 2"/>
    <property type="match status" value="1"/>
</dbReference>
<dbReference type="PROSITE" id="PS51318">
    <property type="entry name" value="TAT"/>
    <property type="match status" value="1"/>
</dbReference>
<name>A0ABP5W5R6_9ACTN</name>
<keyword evidence="1" id="KW-0732">Signal</keyword>
<protein>
    <submittedName>
        <fullName evidence="2">Erythromycin esterase family protein</fullName>
    </submittedName>
</protein>
<dbReference type="InterPro" id="IPR006311">
    <property type="entry name" value="TAT_signal"/>
</dbReference>
<dbReference type="CDD" id="cd14728">
    <property type="entry name" value="Ere-like"/>
    <property type="match status" value="1"/>
</dbReference>
<dbReference type="Gene3D" id="3.40.1660.10">
    <property type="entry name" value="EreA-like (biosynthetic domain)"/>
    <property type="match status" value="1"/>
</dbReference>
<comment type="caution">
    <text evidence="2">The sequence shown here is derived from an EMBL/GenBank/DDBJ whole genome shotgun (WGS) entry which is preliminary data.</text>
</comment>